<dbReference type="PROSITE" id="PS51456">
    <property type="entry name" value="MYOSIN_MOTOR"/>
    <property type="match status" value="1"/>
</dbReference>
<dbReference type="SMART" id="SM00015">
    <property type="entry name" value="IQ"/>
    <property type="match status" value="6"/>
</dbReference>
<feature type="region of interest" description="Actin-binding" evidence="6">
    <location>
        <begin position="680"/>
        <end position="702"/>
    </location>
</feature>
<gene>
    <name evidence="10" type="ORF">FCC1311_105672</name>
</gene>
<dbReference type="PANTHER" id="PTHR13140:SF845">
    <property type="entry name" value="MYOSIN-LIKE PROTEIN"/>
    <property type="match status" value="1"/>
</dbReference>
<proteinExistence type="inferred from homology"/>
<dbReference type="Gene3D" id="1.20.5.340">
    <property type="match status" value="1"/>
</dbReference>
<dbReference type="EMBL" id="BEYU01000188">
    <property type="protein sequence ID" value="GBG34344.1"/>
    <property type="molecule type" value="Genomic_DNA"/>
</dbReference>
<dbReference type="PRINTS" id="PR00193">
    <property type="entry name" value="MYOSINHEAVY"/>
</dbReference>
<keyword evidence="11" id="KW-1185">Reference proteome</keyword>
<dbReference type="Gene3D" id="3.40.850.10">
    <property type="entry name" value="Kinesin motor domain"/>
    <property type="match status" value="1"/>
</dbReference>
<protein>
    <submittedName>
        <fullName evidence="10">Myosin-6</fullName>
    </submittedName>
</protein>
<evidence type="ECO:0000256" key="4">
    <source>
        <dbReference type="ARBA" id="ARBA00023175"/>
    </source>
</evidence>
<dbReference type="GO" id="GO:0007015">
    <property type="term" value="P:actin filament organization"/>
    <property type="evidence" value="ECO:0007669"/>
    <property type="project" value="TreeGrafter"/>
</dbReference>
<dbReference type="InterPro" id="IPR001609">
    <property type="entry name" value="Myosin_head_motor_dom-like"/>
</dbReference>
<keyword evidence="3 6" id="KW-0518">Myosin</keyword>
<dbReference type="Proteomes" id="UP000241890">
    <property type="component" value="Unassembled WGS sequence"/>
</dbReference>
<comment type="caution">
    <text evidence="10">The sequence shown here is derived from an EMBL/GenBank/DDBJ whole genome shotgun (WGS) entry which is preliminary data.</text>
</comment>
<dbReference type="Gene3D" id="1.20.120.720">
    <property type="entry name" value="Myosin VI head, motor domain, U50 subdomain"/>
    <property type="match status" value="1"/>
</dbReference>
<dbReference type="SUPFAM" id="SSF52540">
    <property type="entry name" value="P-loop containing nucleoside triphosphate hydrolases"/>
    <property type="match status" value="1"/>
</dbReference>
<dbReference type="InterPro" id="IPR036961">
    <property type="entry name" value="Kinesin_motor_dom_sf"/>
</dbReference>
<evidence type="ECO:0000313" key="10">
    <source>
        <dbReference type="EMBL" id="GBG34344.1"/>
    </source>
</evidence>
<feature type="coiled-coil region" evidence="7">
    <location>
        <begin position="1231"/>
        <end position="1342"/>
    </location>
</feature>
<dbReference type="GO" id="GO:0051015">
    <property type="term" value="F:actin filament binding"/>
    <property type="evidence" value="ECO:0007669"/>
    <property type="project" value="TreeGrafter"/>
</dbReference>
<dbReference type="GO" id="GO:0000146">
    <property type="term" value="F:microfilament motor activity"/>
    <property type="evidence" value="ECO:0007669"/>
    <property type="project" value="TreeGrafter"/>
</dbReference>
<organism evidence="10 11">
    <name type="scientific">Hondaea fermentalgiana</name>
    <dbReference type="NCBI Taxonomy" id="2315210"/>
    <lineage>
        <taxon>Eukaryota</taxon>
        <taxon>Sar</taxon>
        <taxon>Stramenopiles</taxon>
        <taxon>Bigyra</taxon>
        <taxon>Labyrinthulomycetes</taxon>
        <taxon>Thraustochytrida</taxon>
        <taxon>Thraustochytriidae</taxon>
        <taxon>Hondaea</taxon>
    </lineage>
</organism>
<feature type="compositionally biased region" description="Acidic residues" evidence="8">
    <location>
        <begin position="47"/>
        <end position="66"/>
    </location>
</feature>
<evidence type="ECO:0000256" key="2">
    <source>
        <dbReference type="ARBA" id="ARBA00022840"/>
    </source>
</evidence>
<dbReference type="OrthoDB" id="6108017at2759"/>
<evidence type="ECO:0000256" key="3">
    <source>
        <dbReference type="ARBA" id="ARBA00023123"/>
    </source>
</evidence>
<dbReference type="Gene3D" id="1.10.10.820">
    <property type="match status" value="1"/>
</dbReference>
<dbReference type="CDD" id="cd00124">
    <property type="entry name" value="MYSc"/>
    <property type="match status" value="1"/>
</dbReference>
<evidence type="ECO:0000256" key="6">
    <source>
        <dbReference type="PROSITE-ProRule" id="PRU00782"/>
    </source>
</evidence>
<feature type="region of interest" description="Disordered" evidence="8">
    <location>
        <begin position="1038"/>
        <end position="1058"/>
    </location>
</feature>
<keyword evidence="4 6" id="KW-0505">Motor protein</keyword>
<evidence type="ECO:0000256" key="5">
    <source>
        <dbReference type="ARBA" id="ARBA00023203"/>
    </source>
</evidence>
<dbReference type="GO" id="GO:0005524">
    <property type="term" value="F:ATP binding"/>
    <property type="evidence" value="ECO:0007669"/>
    <property type="project" value="UniProtKB-UniRule"/>
</dbReference>
<feature type="binding site" evidence="6">
    <location>
        <begin position="201"/>
        <end position="208"/>
    </location>
    <ligand>
        <name>ATP</name>
        <dbReference type="ChEBI" id="CHEBI:30616"/>
    </ligand>
</feature>
<feature type="region of interest" description="Disordered" evidence="8">
    <location>
        <begin position="39"/>
        <end position="66"/>
    </location>
</feature>
<dbReference type="GO" id="GO:0016020">
    <property type="term" value="C:membrane"/>
    <property type="evidence" value="ECO:0007669"/>
    <property type="project" value="TreeGrafter"/>
</dbReference>
<reference evidence="10 11" key="1">
    <citation type="submission" date="2017-12" db="EMBL/GenBank/DDBJ databases">
        <title>Sequencing, de novo assembly and annotation of complete genome of a new Thraustochytrid species, strain FCC1311.</title>
        <authorList>
            <person name="Sedici K."/>
            <person name="Godart F."/>
            <person name="Aiese Cigliano R."/>
            <person name="Sanseverino W."/>
            <person name="Barakat M."/>
            <person name="Ortet P."/>
            <person name="Marechal E."/>
            <person name="Cagnac O."/>
            <person name="Amato A."/>
        </authorList>
    </citation>
    <scope>NUCLEOTIDE SEQUENCE [LARGE SCALE GENOMIC DNA]</scope>
</reference>
<evidence type="ECO:0000256" key="7">
    <source>
        <dbReference type="SAM" id="Coils"/>
    </source>
</evidence>
<name>A0A2R5H1V2_9STRA</name>
<dbReference type="PANTHER" id="PTHR13140">
    <property type="entry name" value="MYOSIN"/>
    <property type="match status" value="1"/>
</dbReference>
<accession>A0A2R5H1V2</accession>
<dbReference type="SMART" id="SM00242">
    <property type="entry name" value="MYSc"/>
    <property type="match status" value="1"/>
</dbReference>
<dbReference type="Gene3D" id="6.20.240.20">
    <property type="match status" value="1"/>
</dbReference>
<evidence type="ECO:0000256" key="8">
    <source>
        <dbReference type="SAM" id="MobiDB-lite"/>
    </source>
</evidence>
<evidence type="ECO:0000259" key="9">
    <source>
        <dbReference type="PROSITE" id="PS51456"/>
    </source>
</evidence>
<dbReference type="Pfam" id="PF00063">
    <property type="entry name" value="Myosin_head"/>
    <property type="match status" value="1"/>
</dbReference>
<dbReference type="InParanoid" id="A0A2R5H1V2"/>
<evidence type="ECO:0000256" key="1">
    <source>
        <dbReference type="ARBA" id="ARBA00022741"/>
    </source>
</evidence>
<keyword evidence="7" id="KW-0175">Coiled coil</keyword>
<comment type="similarity">
    <text evidence="6">Belongs to the TRAFAC class myosin-kinesin ATPase superfamily. Myosin family.</text>
</comment>
<keyword evidence="2 6" id="KW-0067">ATP-binding</keyword>
<dbReference type="GO" id="GO:0005737">
    <property type="term" value="C:cytoplasm"/>
    <property type="evidence" value="ECO:0007669"/>
    <property type="project" value="TreeGrafter"/>
</dbReference>
<keyword evidence="5 6" id="KW-0009">Actin-binding</keyword>
<dbReference type="InterPro" id="IPR027417">
    <property type="entry name" value="P-loop_NTPase"/>
</dbReference>
<evidence type="ECO:0000313" key="11">
    <source>
        <dbReference type="Proteomes" id="UP000241890"/>
    </source>
</evidence>
<keyword evidence="1 6" id="KW-0547">Nucleotide-binding</keyword>
<feature type="region of interest" description="Disordered" evidence="8">
    <location>
        <begin position="1185"/>
        <end position="1230"/>
    </location>
</feature>
<dbReference type="PROSITE" id="PS50096">
    <property type="entry name" value="IQ"/>
    <property type="match status" value="4"/>
</dbReference>
<dbReference type="GO" id="GO:0016459">
    <property type="term" value="C:myosin complex"/>
    <property type="evidence" value="ECO:0007669"/>
    <property type="project" value="UniProtKB-KW"/>
</dbReference>
<dbReference type="Gene3D" id="1.20.5.190">
    <property type="match status" value="2"/>
</dbReference>
<dbReference type="FunFam" id="1.10.10.820:FF:000001">
    <property type="entry name" value="Myosin heavy chain"/>
    <property type="match status" value="1"/>
</dbReference>
<sequence length="1343" mass="150456">MASEAAGARVWIRDGKLAWVRGVLESREETKDGKWKFVVRKEPRDEGESDNEDNDEEDVDETSSEDVVEILGESKELSQHNDIFLCNQFEDARTLADVEDLTRLTHLHEPSILQSLNDRFKNDNIYTNTGPILLAVNPFKQLRLYSPDLLEMYYSTGLLRSQGLEAPQMAPHVFATGDAAYRNLVDTMDQGAKNQSILVSGESGAGKTESTKYIMKYLATVARDADKSGGEQIADMVLQSNPILEAFGNARTNRNDNSSRFGKFIEMQFSTDKHRLVGARIVTYLLEKVRLAKQGLGERNFHVFYQLCRGASEEQLEAWHVPDLEACGITNQSECFDRRDGVDDESQFQHMWKAMETMGFEDDEKAQLMRTVSAVMNLGNLRFVPDVDGKAAGDEDEAATLDQTDEVSKRALAACADLIKVAEDAIVTALTTRRIKVGADWIVKRLNVDEAADARDALLKTIYSRMFDRVVLRVNESIQVGTKTKTNSIGVLDIFGFEVFDFNSFEQLCINYANETLQQQFNQFVFKLEQKEYEKEKIKWSFIDFPDNQQCLDLIESKPIGIISLLDEQCLFPRGNDRSLAGRFYELLSDVPRFSVANRDRVNYRFTIEHYAGDVTYDTAGFVAKNKDQLYPESLELMQSSQDPFLALLFPTEMASAGAGRNNGRSIQSKTLGSQFKDQLSDLLKTIRSTSPHYVRCLKPNDRAAANVLVRRRLVDQLRYGGVLEAVKVARAGYPVRMVLASFVARYFMVAPRRSFSSVAKAKAEQDGKPATLKIVEALQLEEGQEYQIGRTKIFLRKGAYERIEDARMACMKQAATRIQALLRAAKDRKHYIVSLRSAYKIQAIIRGFLGRARARHMREEKSATTIQAAARRRLAVKSRLVAMRAIVTMQCSYRAYKNRLLRRERLRDSSVLRIQAWYRGLPARRSFLARRKGVMLLQQAVRRKLARAQLKRLREEARQVGNLQGKISDLQTRVQDLETELAQEKEAHEALKQATEGSSGAQAGLAEELAQAKTRIAELEAEIADLREAAAQAQTQVSAPVAPASSPPPYLSASSADTDALQAQCDAQAREIEALRAQLAAASTSSARAMSNREIGLFEDKEGEEMHIGTVSTKANEQDGDIVAAQEADIRRLTETVARLEGDLAKANGVSNGGDNAAGGGTGASGEVEALLRAQIEELQNKLEEAEASSNRGRRTSDVSAASRRDLVEETVDTDGEHPDADPTPPDARMDALQKEVSALSEEKDEVLAQLREFTERMMDAENRANTYQNDAVALRKANRELYDKLQSMETLSDQASSVKIKLARRLEGLILENRTLRQEMNDYESTIARLTQENRLLTSRR</sequence>
<dbReference type="InterPro" id="IPR000048">
    <property type="entry name" value="IQ_motif_EF-hand-BS"/>
</dbReference>
<feature type="domain" description="Myosin motor" evidence="9">
    <location>
        <begin position="96"/>
        <end position="809"/>
    </location>
</feature>
<dbReference type="Gene3D" id="1.20.58.530">
    <property type="match status" value="1"/>
</dbReference>